<keyword evidence="3" id="KW-1185">Reference proteome</keyword>
<dbReference type="EMBL" id="BOPH01000054">
    <property type="protein sequence ID" value="GIJ69154.1"/>
    <property type="molecule type" value="Genomic_DNA"/>
</dbReference>
<proteinExistence type="predicted"/>
<reference evidence="2" key="1">
    <citation type="submission" date="2021-01" db="EMBL/GenBank/DDBJ databases">
        <title>Whole genome shotgun sequence of Virgisporangium ochraceum NBRC 16418.</title>
        <authorList>
            <person name="Komaki H."/>
            <person name="Tamura T."/>
        </authorList>
    </citation>
    <scope>NUCLEOTIDE SEQUENCE</scope>
    <source>
        <strain evidence="2">NBRC 16418</strain>
    </source>
</reference>
<protein>
    <submittedName>
        <fullName evidence="2">Uncharacterized protein</fullName>
    </submittedName>
</protein>
<gene>
    <name evidence="2" type="ORF">Voc01_040710</name>
</gene>
<dbReference type="AlphaFoldDB" id="A0A8J3ZRH2"/>
<dbReference type="Proteomes" id="UP000635606">
    <property type="component" value="Unassembled WGS sequence"/>
</dbReference>
<organism evidence="2 3">
    <name type="scientific">Virgisporangium ochraceum</name>
    <dbReference type="NCBI Taxonomy" id="65505"/>
    <lineage>
        <taxon>Bacteria</taxon>
        <taxon>Bacillati</taxon>
        <taxon>Actinomycetota</taxon>
        <taxon>Actinomycetes</taxon>
        <taxon>Micromonosporales</taxon>
        <taxon>Micromonosporaceae</taxon>
        <taxon>Virgisporangium</taxon>
    </lineage>
</organism>
<name>A0A8J3ZRH2_9ACTN</name>
<evidence type="ECO:0000313" key="2">
    <source>
        <dbReference type="EMBL" id="GIJ69154.1"/>
    </source>
</evidence>
<sequence length="98" mass="10431">MLSSHTPVEDLLAAQRRSIRLTQTAMPPEARMPANPSSSDTPNEAEAPAEPMSRAERRAAARGKTVPSDAPAWTTGKVGGARGNQSTRRSYSNRRSGG</sequence>
<accession>A0A8J3ZRH2</accession>
<comment type="caution">
    <text evidence="2">The sequence shown here is derived from an EMBL/GenBank/DDBJ whole genome shotgun (WGS) entry which is preliminary data.</text>
</comment>
<evidence type="ECO:0000313" key="3">
    <source>
        <dbReference type="Proteomes" id="UP000635606"/>
    </source>
</evidence>
<evidence type="ECO:0000256" key="1">
    <source>
        <dbReference type="SAM" id="MobiDB-lite"/>
    </source>
</evidence>
<feature type="region of interest" description="Disordered" evidence="1">
    <location>
        <begin position="1"/>
        <end position="98"/>
    </location>
</feature>
<feature type="compositionally biased region" description="Polar residues" evidence="1">
    <location>
        <begin position="83"/>
        <end position="98"/>
    </location>
</feature>